<dbReference type="RefSeq" id="WP_126631715.1">
    <property type="nucleotide sequence ID" value="NZ_BIFT01000002.1"/>
</dbReference>
<proteinExistence type="inferred from homology"/>
<dbReference type="SUPFAM" id="SSF52833">
    <property type="entry name" value="Thioredoxin-like"/>
    <property type="match status" value="1"/>
</dbReference>
<dbReference type="OrthoDB" id="9784686at2"/>
<dbReference type="Gene3D" id="3.40.30.10">
    <property type="entry name" value="Glutaredoxin"/>
    <property type="match status" value="1"/>
</dbReference>
<dbReference type="InterPro" id="IPR012336">
    <property type="entry name" value="Thioredoxin-like_fold"/>
</dbReference>
<accession>A0A402BKA3</accession>
<gene>
    <name evidence="3" type="ORF">KDA_72670</name>
</gene>
<dbReference type="InterPro" id="IPR036249">
    <property type="entry name" value="Thioredoxin-like_sf"/>
</dbReference>
<reference evidence="4" key="1">
    <citation type="submission" date="2018-12" db="EMBL/GenBank/DDBJ databases">
        <title>Tengunoibacter tsumagoiensis gen. nov., sp. nov., Dictyobacter kobayashii sp. nov., D. alpinus sp. nov., and D. joshuensis sp. nov. and description of Dictyobacteraceae fam. nov. within the order Ktedonobacterales isolated from Tengu-no-mugimeshi.</title>
        <authorList>
            <person name="Wang C.M."/>
            <person name="Zheng Y."/>
            <person name="Sakai Y."/>
            <person name="Toyoda A."/>
            <person name="Minakuchi Y."/>
            <person name="Abe K."/>
            <person name="Yokota A."/>
            <person name="Yabe S."/>
        </authorList>
    </citation>
    <scope>NUCLEOTIDE SEQUENCE [LARGE SCALE GENOMIC DNA]</scope>
    <source>
        <strain evidence="4">Uno16</strain>
    </source>
</reference>
<protein>
    <recommendedName>
        <fullName evidence="2">Thioredoxin domain-containing protein</fullName>
    </recommendedName>
</protein>
<evidence type="ECO:0000313" key="4">
    <source>
        <dbReference type="Proteomes" id="UP000287171"/>
    </source>
</evidence>
<comment type="similarity">
    <text evidence="1">Belongs to the thioredoxin family. DsbA subfamily.</text>
</comment>
<name>A0A402BKA3_9CHLR</name>
<dbReference type="AlphaFoldDB" id="A0A402BKA3"/>
<dbReference type="PROSITE" id="PS51352">
    <property type="entry name" value="THIOREDOXIN_2"/>
    <property type="match status" value="1"/>
</dbReference>
<dbReference type="EMBL" id="BIFT01000002">
    <property type="protein sequence ID" value="GCE31783.1"/>
    <property type="molecule type" value="Genomic_DNA"/>
</dbReference>
<feature type="domain" description="Thioredoxin" evidence="2">
    <location>
        <begin position="3"/>
        <end position="177"/>
    </location>
</feature>
<evidence type="ECO:0000259" key="2">
    <source>
        <dbReference type="PROSITE" id="PS51352"/>
    </source>
</evidence>
<keyword evidence="4" id="KW-1185">Reference proteome</keyword>
<organism evidence="3 4">
    <name type="scientific">Dictyobacter alpinus</name>
    <dbReference type="NCBI Taxonomy" id="2014873"/>
    <lineage>
        <taxon>Bacteria</taxon>
        <taxon>Bacillati</taxon>
        <taxon>Chloroflexota</taxon>
        <taxon>Ktedonobacteria</taxon>
        <taxon>Ktedonobacterales</taxon>
        <taxon>Dictyobacteraceae</taxon>
        <taxon>Dictyobacter</taxon>
    </lineage>
</organism>
<sequence>MTKHVHLTVPVSEQDHSQGPVTAPVTLVQYGDYECPYTRQSNTIVREIQQQLGDRLRFVFRNFPLLQIHPHALQAAEAAEAAAAQDKFWEMHDYIFHHQHTLEDADLARFADAVGLSQEQYQQDMHEHRYRDRIRDDEENGIRSGVEGTPTFFINGVRYDGSWEQEALLAALTQVSA</sequence>
<dbReference type="InterPro" id="IPR013766">
    <property type="entry name" value="Thioredoxin_domain"/>
</dbReference>
<dbReference type="PANTHER" id="PTHR13887">
    <property type="entry name" value="GLUTATHIONE S-TRANSFERASE KAPPA"/>
    <property type="match status" value="1"/>
</dbReference>
<dbReference type="PANTHER" id="PTHR13887:SF55">
    <property type="entry name" value="SLR0313 PROTEIN"/>
    <property type="match status" value="1"/>
</dbReference>
<comment type="caution">
    <text evidence="3">The sequence shown here is derived from an EMBL/GenBank/DDBJ whole genome shotgun (WGS) entry which is preliminary data.</text>
</comment>
<dbReference type="Pfam" id="PF13462">
    <property type="entry name" value="Thioredoxin_4"/>
    <property type="match status" value="1"/>
</dbReference>
<evidence type="ECO:0000313" key="3">
    <source>
        <dbReference type="EMBL" id="GCE31783.1"/>
    </source>
</evidence>
<dbReference type="Proteomes" id="UP000287171">
    <property type="component" value="Unassembled WGS sequence"/>
</dbReference>
<evidence type="ECO:0000256" key="1">
    <source>
        <dbReference type="ARBA" id="ARBA00005791"/>
    </source>
</evidence>